<evidence type="ECO:0000313" key="7">
    <source>
        <dbReference type="EMBL" id="TCW03011.1"/>
    </source>
</evidence>
<dbReference type="Gene3D" id="3.90.120.10">
    <property type="entry name" value="DNA Methylase, subunit A, domain 2"/>
    <property type="match status" value="1"/>
</dbReference>
<feature type="active site" evidence="6">
    <location>
        <position position="81"/>
    </location>
</feature>
<dbReference type="InterPro" id="IPR001525">
    <property type="entry name" value="C5_MeTfrase"/>
</dbReference>
<dbReference type="PROSITE" id="PS00094">
    <property type="entry name" value="C5_MTASE_1"/>
    <property type="match status" value="1"/>
</dbReference>
<dbReference type="RefSeq" id="WP_132226133.1">
    <property type="nucleotide sequence ID" value="NZ_JANKBF010000002.1"/>
</dbReference>
<dbReference type="Gene3D" id="3.40.50.150">
    <property type="entry name" value="Vaccinia Virus protein VP39"/>
    <property type="match status" value="1"/>
</dbReference>
<dbReference type="GO" id="GO:0032259">
    <property type="term" value="P:methylation"/>
    <property type="evidence" value="ECO:0007669"/>
    <property type="project" value="UniProtKB-KW"/>
</dbReference>
<evidence type="ECO:0000256" key="5">
    <source>
        <dbReference type="ARBA" id="ARBA00022747"/>
    </source>
</evidence>
<dbReference type="EC" id="2.1.1.37" evidence="1"/>
<dbReference type="GO" id="GO:0044027">
    <property type="term" value="P:negative regulation of gene expression via chromosomal CpG island methylation"/>
    <property type="evidence" value="ECO:0007669"/>
    <property type="project" value="TreeGrafter"/>
</dbReference>
<comment type="similarity">
    <text evidence="6">Belongs to the class I-like SAM-binding methyltransferase superfamily. C5-methyltransferase family.</text>
</comment>
<dbReference type="Pfam" id="PF00145">
    <property type="entry name" value="DNA_methylase"/>
    <property type="match status" value="1"/>
</dbReference>
<comment type="caution">
    <text evidence="7">The sequence shown here is derived from an EMBL/GenBank/DDBJ whole genome shotgun (WGS) entry which is preliminary data.</text>
</comment>
<keyword evidence="3 6" id="KW-0808">Transferase</keyword>
<dbReference type="GeneID" id="98914138"/>
<evidence type="ECO:0000256" key="2">
    <source>
        <dbReference type="ARBA" id="ARBA00022603"/>
    </source>
</evidence>
<dbReference type="PANTHER" id="PTHR10629">
    <property type="entry name" value="CYTOSINE-SPECIFIC METHYLTRANSFERASE"/>
    <property type="match status" value="1"/>
</dbReference>
<dbReference type="NCBIfam" id="TIGR00675">
    <property type="entry name" value="dcm"/>
    <property type="match status" value="1"/>
</dbReference>
<protein>
    <recommendedName>
        <fullName evidence="1">DNA (cytosine-5-)-methyltransferase</fullName>
        <ecNumber evidence="1">2.1.1.37</ecNumber>
    </recommendedName>
</protein>
<keyword evidence="5" id="KW-0680">Restriction system</keyword>
<dbReference type="GO" id="GO:0003886">
    <property type="term" value="F:DNA (cytosine-5-)-methyltransferase activity"/>
    <property type="evidence" value="ECO:0007669"/>
    <property type="project" value="UniProtKB-EC"/>
</dbReference>
<evidence type="ECO:0000313" key="8">
    <source>
        <dbReference type="Proteomes" id="UP000295515"/>
    </source>
</evidence>
<proteinExistence type="inferred from homology"/>
<reference evidence="7 8" key="1">
    <citation type="submission" date="2019-03" db="EMBL/GenBank/DDBJ databases">
        <title>Genomic Encyclopedia of Type Strains, Phase IV (KMG-IV): sequencing the most valuable type-strain genomes for metagenomic binning, comparative biology and taxonomic classification.</title>
        <authorList>
            <person name="Goeker M."/>
        </authorList>
    </citation>
    <scope>NUCLEOTIDE SEQUENCE [LARGE SCALE GENOMIC DNA]</scope>
    <source>
        <strain evidence="7 8">DSM 29487</strain>
    </source>
</reference>
<dbReference type="GO" id="GO:0009307">
    <property type="term" value="P:DNA restriction-modification system"/>
    <property type="evidence" value="ECO:0007669"/>
    <property type="project" value="UniProtKB-KW"/>
</dbReference>
<dbReference type="InterPro" id="IPR018117">
    <property type="entry name" value="C5_DNA_meth_AS"/>
</dbReference>
<evidence type="ECO:0000256" key="1">
    <source>
        <dbReference type="ARBA" id="ARBA00011975"/>
    </source>
</evidence>
<dbReference type="EMBL" id="SMCQ01000001">
    <property type="protein sequence ID" value="TCW03011.1"/>
    <property type="molecule type" value="Genomic_DNA"/>
</dbReference>
<dbReference type="Proteomes" id="UP000295515">
    <property type="component" value="Unassembled WGS sequence"/>
</dbReference>
<organism evidence="7 8">
    <name type="scientific">Longibaculum muris</name>
    <dbReference type="NCBI Taxonomy" id="1796628"/>
    <lineage>
        <taxon>Bacteria</taxon>
        <taxon>Bacillati</taxon>
        <taxon>Bacillota</taxon>
        <taxon>Erysipelotrichia</taxon>
        <taxon>Erysipelotrichales</taxon>
        <taxon>Coprobacillaceae</taxon>
        <taxon>Longibaculum</taxon>
    </lineage>
</organism>
<keyword evidence="8" id="KW-1185">Reference proteome</keyword>
<dbReference type="PROSITE" id="PS51679">
    <property type="entry name" value="SAM_MT_C5"/>
    <property type="match status" value="1"/>
</dbReference>
<dbReference type="SUPFAM" id="SSF53335">
    <property type="entry name" value="S-adenosyl-L-methionine-dependent methyltransferases"/>
    <property type="match status" value="1"/>
</dbReference>
<evidence type="ECO:0000256" key="4">
    <source>
        <dbReference type="ARBA" id="ARBA00022691"/>
    </source>
</evidence>
<keyword evidence="2 6" id="KW-0489">Methyltransferase</keyword>
<dbReference type="InterPro" id="IPR050390">
    <property type="entry name" value="C5-Methyltransferase"/>
</dbReference>
<name>A0A4R3ZAW4_9FIRM</name>
<sequence length="388" mass="44944">MELNALSLFSSAGVAETYFEKHGVKVKVAAEILPERVKIYKHLYPTVNMIEGDITDKKIFKKIMDAAKKEKCDFLIATPPCQGMSTAGKKLKDDPRNRLIINVVEAIKEIKPLFVIIENVPEILQTKIEINGEWLLIDSYLNNELSELYSFNCNKVVNSMYYNVAQSRERCVYLLSRRDTHIRWEFPKPSNDITTMRDAIGDLPSLDPDVTDITEEERIKLFPDFYQKKENGLKISKWHYPPKHKYRHVIAMMHTPEGCSAWNNEKYYPKLSDGTKSKGYKNTYKRQWWDKPAYTVTKYTSRIGSQENGHPGRALVDSDLEEERIWSDARVLSIFELMRVSSLPDDWNIPETASSNVIREILGEGVPPRLLEYALVELERMIDENNKI</sequence>
<evidence type="ECO:0000256" key="6">
    <source>
        <dbReference type="PROSITE-ProRule" id="PRU01016"/>
    </source>
</evidence>
<evidence type="ECO:0000256" key="3">
    <source>
        <dbReference type="ARBA" id="ARBA00022679"/>
    </source>
</evidence>
<dbReference type="GO" id="GO:0003677">
    <property type="term" value="F:DNA binding"/>
    <property type="evidence" value="ECO:0007669"/>
    <property type="project" value="TreeGrafter"/>
</dbReference>
<gene>
    <name evidence="7" type="ORF">EDD60_101317</name>
</gene>
<dbReference type="InterPro" id="IPR029063">
    <property type="entry name" value="SAM-dependent_MTases_sf"/>
</dbReference>
<dbReference type="PANTHER" id="PTHR10629:SF52">
    <property type="entry name" value="DNA (CYTOSINE-5)-METHYLTRANSFERASE 1"/>
    <property type="match status" value="1"/>
</dbReference>
<keyword evidence="4 6" id="KW-0949">S-adenosyl-L-methionine</keyword>
<accession>A0A4R3ZAW4</accession>
<dbReference type="AlphaFoldDB" id="A0A4R3ZAW4"/>